<name>A0A072NZR5_9EURO</name>
<evidence type="ECO:0008006" key="3">
    <source>
        <dbReference type="Google" id="ProtNLM"/>
    </source>
</evidence>
<evidence type="ECO:0000313" key="2">
    <source>
        <dbReference type="Proteomes" id="UP000027920"/>
    </source>
</evidence>
<dbReference type="OrthoDB" id="4539697at2759"/>
<dbReference type="Proteomes" id="UP000027920">
    <property type="component" value="Unassembled WGS sequence"/>
</dbReference>
<gene>
    <name evidence="1" type="ORF">A1O9_10818</name>
</gene>
<dbReference type="EMBL" id="AMGV01000015">
    <property type="protein sequence ID" value="KEF52912.1"/>
    <property type="molecule type" value="Genomic_DNA"/>
</dbReference>
<dbReference type="InterPro" id="IPR021889">
    <property type="entry name" value="DUF3500"/>
</dbReference>
<reference evidence="1 2" key="1">
    <citation type="submission" date="2013-03" db="EMBL/GenBank/DDBJ databases">
        <title>The Genome Sequence of Exophiala aquamarina CBS 119918.</title>
        <authorList>
            <consortium name="The Broad Institute Genomics Platform"/>
            <person name="Cuomo C."/>
            <person name="de Hoog S."/>
            <person name="Gorbushina A."/>
            <person name="Walker B."/>
            <person name="Young S.K."/>
            <person name="Zeng Q."/>
            <person name="Gargeya S."/>
            <person name="Fitzgerald M."/>
            <person name="Haas B."/>
            <person name="Abouelleil A."/>
            <person name="Allen A.W."/>
            <person name="Alvarado L."/>
            <person name="Arachchi H.M."/>
            <person name="Berlin A.M."/>
            <person name="Chapman S.B."/>
            <person name="Gainer-Dewar J."/>
            <person name="Goldberg J."/>
            <person name="Griggs A."/>
            <person name="Gujja S."/>
            <person name="Hansen M."/>
            <person name="Howarth C."/>
            <person name="Imamovic A."/>
            <person name="Ireland A."/>
            <person name="Larimer J."/>
            <person name="McCowan C."/>
            <person name="Murphy C."/>
            <person name="Pearson M."/>
            <person name="Poon T.W."/>
            <person name="Priest M."/>
            <person name="Roberts A."/>
            <person name="Saif S."/>
            <person name="Shea T."/>
            <person name="Sisk P."/>
            <person name="Sykes S."/>
            <person name="Wortman J."/>
            <person name="Nusbaum C."/>
            <person name="Birren B."/>
        </authorList>
    </citation>
    <scope>NUCLEOTIDE SEQUENCE [LARGE SCALE GENOMIC DNA]</scope>
    <source>
        <strain evidence="1 2">CBS 119918</strain>
    </source>
</reference>
<dbReference type="PANTHER" id="PTHR37489">
    <property type="entry name" value="DUF3500 DOMAIN-CONTAINING PROTEIN"/>
    <property type="match status" value="1"/>
</dbReference>
<dbReference type="HOGENOM" id="CLU_033093_2_1_1"/>
<dbReference type="GeneID" id="25285721"/>
<sequence>MAGSKENAYRQFLPDLSIPRFTTMATQDAHVYANAFKEGGNPPWIYALYQHWKELLKVPYKGVTNDGHIKRDLFTLQDEGIEIDKIVETTQAALSQLAPAQLSKLSYHIDSPEWRTWSNPEFLLSHKGVRLDELSAEARDGILAILRATLSPEGYEKAISAMRINGFLGDLVKSPAVMNEFSYNFVLFGEPSSTEAWGFSFYGHHLCLNIFFYKSQIVISPWFTGAEPNIIDEGPYAGTKILQVEDKAGLELMQSLAPEQQSKAQVYKELKDPAMPKGRWNHDDQRHMCGAYRDNRVVPYEGVLVSTFNASQQALVKTILNEYLLYLPQSARDVRLKQMESFYPETYFSWIGGFTDQDAFYYRIQSPVVIVEFDHHSGVFLTNKEPARFHIHTLLRTPNAGDYGMALRQLIPPKEDTFVWEG</sequence>
<dbReference type="RefSeq" id="XP_013255502.1">
    <property type="nucleotide sequence ID" value="XM_013400048.1"/>
</dbReference>
<evidence type="ECO:0000313" key="1">
    <source>
        <dbReference type="EMBL" id="KEF52912.1"/>
    </source>
</evidence>
<accession>A0A072NZR5</accession>
<keyword evidence="2" id="KW-1185">Reference proteome</keyword>
<organism evidence="1 2">
    <name type="scientific">Exophiala aquamarina CBS 119918</name>
    <dbReference type="NCBI Taxonomy" id="1182545"/>
    <lineage>
        <taxon>Eukaryota</taxon>
        <taxon>Fungi</taxon>
        <taxon>Dikarya</taxon>
        <taxon>Ascomycota</taxon>
        <taxon>Pezizomycotina</taxon>
        <taxon>Eurotiomycetes</taxon>
        <taxon>Chaetothyriomycetidae</taxon>
        <taxon>Chaetothyriales</taxon>
        <taxon>Herpotrichiellaceae</taxon>
        <taxon>Exophiala</taxon>
    </lineage>
</organism>
<dbReference type="VEuPathDB" id="FungiDB:A1O9_10818"/>
<comment type="caution">
    <text evidence="1">The sequence shown here is derived from an EMBL/GenBank/DDBJ whole genome shotgun (WGS) entry which is preliminary data.</text>
</comment>
<dbReference type="PANTHER" id="PTHR37489:SF1">
    <property type="entry name" value="DUF3500 DOMAIN-CONTAINING PROTEIN"/>
    <property type="match status" value="1"/>
</dbReference>
<proteinExistence type="predicted"/>
<protein>
    <recommendedName>
        <fullName evidence="3">DUF3500 domain-containing protein</fullName>
    </recommendedName>
</protein>
<dbReference type="Pfam" id="PF12006">
    <property type="entry name" value="DUF3500"/>
    <property type="match status" value="1"/>
</dbReference>
<dbReference type="AlphaFoldDB" id="A0A072NZR5"/>